<proteinExistence type="predicted"/>
<dbReference type="InterPro" id="IPR000160">
    <property type="entry name" value="GGDEF_dom"/>
</dbReference>
<feature type="domain" description="GGDEF" evidence="4">
    <location>
        <begin position="317"/>
        <end position="450"/>
    </location>
</feature>
<evidence type="ECO:0000259" key="4">
    <source>
        <dbReference type="PROSITE" id="PS50887"/>
    </source>
</evidence>
<protein>
    <submittedName>
        <fullName evidence="5">Diguanylate cyclase (GGDEF domain) with PAS/PAC sensor domain</fullName>
    </submittedName>
</protein>
<accession>Q2RWR0</accession>
<dbReference type="STRING" id="269796.Rru_A0631"/>
<dbReference type="RefSeq" id="WP_011388389.1">
    <property type="nucleotide sequence ID" value="NC_007643.1"/>
</dbReference>
<dbReference type="Gene3D" id="3.30.70.270">
    <property type="match status" value="1"/>
</dbReference>
<dbReference type="Pfam" id="PF00990">
    <property type="entry name" value="GGDEF"/>
    <property type="match status" value="1"/>
</dbReference>
<dbReference type="EnsemblBacteria" id="ABC21435">
    <property type="protein sequence ID" value="ABC21435"/>
    <property type="gene ID" value="Rru_A0631"/>
</dbReference>
<dbReference type="InterPro" id="IPR035965">
    <property type="entry name" value="PAS-like_dom_sf"/>
</dbReference>
<organism evidence="5 6">
    <name type="scientific">Rhodospirillum rubrum (strain ATCC 11170 / ATH 1.1.1 / DSM 467 / LMG 4362 / NCIMB 8255 / S1)</name>
    <dbReference type="NCBI Taxonomy" id="269796"/>
    <lineage>
        <taxon>Bacteria</taxon>
        <taxon>Pseudomonadati</taxon>
        <taxon>Pseudomonadota</taxon>
        <taxon>Alphaproteobacteria</taxon>
        <taxon>Rhodospirillales</taxon>
        <taxon>Rhodospirillaceae</taxon>
        <taxon>Rhodospirillum</taxon>
    </lineage>
</organism>
<dbReference type="PROSITE" id="PS50112">
    <property type="entry name" value="PAS"/>
    <property type="match status" value="1"/>
</dbReference>
<evidence type="ECO:0000313" key="5">
    <source>
        <dbReference type="EMBL" id="ABC21435.1"/>
    </source>
</evidence>
<dbReference type="Gene3D" id="3.30.450.20">
    <property type="entry name" value="PAS domain"/>
    <property type="match status" value="1"/>
</dbReference>
<dbReference type="PATRIC" id="fig|269796.9.peg.686"/>
<dbReference type="CDD" id="cd01949">
    <property type="entry name" value="GGDEF"/>
    <property type="match status" value="1"/>
</dbReference>
<dbReference type="CDD" id="cd00130">
    <property type="entry name" value="PAS"/>
    <property type="match status" value="1"/>
</dbReference>
<dbReference type="SUPFAM" id="SSF55785">
    <property type="entry name" value="PYP-like sensor domain (PAS domain)"/>
    <property type="match status" value="1"/>
</dbReference>
<dbReference type="InterPro" id="IPR029787">
    <property type="entry name" value="Nucleotide_cyclase"/>
</dbReference>
<dbReference type="Gene3D" id="2.10.70.100">
    <property type="match status" value="1"/>
</dbReference>
<name>Q2RWR0_RHORT</name>
<dbReference type="PhylomeDB" id="Q2RWR0"/>
<dbReference type="PANTHER" id="PTHR44757:SF2">
    <property type="entry name" value="BIOFILM ARCHITECTURE MAINTENANCE PROTEIN MBAA"/>
    <property type="match status" value="1"/>
</dbReference>
<reference evidence="5 6" key="1">
    <citation type="journal article" date="2011" name="Stand. Genomic Sci.">
        <title>Complete genome sequence of Rhodospirillum rubrum type strain (S1).</title>
        <authorList>
            <person name="Munk A.C."/>
            <person name="Copeland A."/>
            <person name="Lucas S."/>
            <person name="Lapidus A."/>
            <person name="Del Rio T.G."/>
            <person name="Barry K."/>
            <person name="Detter J.C."/>
            <person name="Hammon N."/>
            <person name="Israni S."/>
            <person name="Pitluck S."/>
            <person name="Brettin T."/>
            <person name="Bruce D."/>
            <person name="Han C."/>
            <person name="Tapia R."/>
            <person name="Gilna P."/>
            <person name="Schmutz J."/>
            <person name="Larimer F."/>
            <person name="Land M."/>
            <person name="Kyrpides N.C."/>
            <person name="Mavromatis K."/>
            <person name="Richardson P."/>
            <person name="Rohde M."/>
            <person name="Goker M."/>
            <person name="Klenk H.P."/>
            <person name="Zhang Y."/>
            <person name="Roberts G.P."/>
            <person name="Reslewic S."/>
            <person name="Schwartz D.C."/>
        </authorList>
    </citation>
    <scope>NUCLEOTIDE SEQUENCE [LARGE SCALE GENOMIC DNA]</scope>
    <source>
        <strain evidence="6">ATCC 11170 / ATH 1.1.1 / DSM 467 / LMG 4362 / NCIMB 8255 / S1</strain>
    </source>
</reference>
<evidence type="ECO:0000313" key="6">
    <source>
        <dbReference type="Proteomes" id="UP000001929"/>
    </source>
</evidence>
<evidence type="ECO:0000256" key="1">
    <source>
        <dbReference type="SAM" id="Phobius"/>
    </source>
</evidence>
<dbReference type="HOGENOM" id="CLU_000445_11_4_5"/>
<feature type="domain" description="PAC" evidence="3">
    <location>
        <begin position="231"/>
        <end position="283"/>
    </location>
</feature>
<dbReference type="PROSITE" id="PS50887">
    <property type="entry name" value="GGDEF"/>
    <property type="match status" value="1"/>
</dbReference>
<feature type="transmembrane region" description="Helical" evidence="1">
    <location>
        <begin position="12"/>
        <end position="34"/>
    </location>
</feature>
<dbReference type="NCBIfam" id="TIGR00254">
    <property type="entry name" value="GGDEF"/>
    <property type="match status" value="1"/>
</dbReference>
<dbReference type="SMART" id="SM00267">
    <property type="entry name" value="GGDEF"/>
    <property type="match status" value="1"/>
</dbReference>
<keyword evidence="1" id="KW-0472">Membrane</keyword>
<dbReference type="InterPro" id="IPR043128">
    <property type="entry name" value="Rev_trsase/Diguanyl_cyclase"/>
</dbReference>
<sequence length="450" mass="49287">MTLETISSLLPMSAAGLAAVVSALAALGLGLGLWCARHRLRLLTAALEASGCGLITIEGGTRVFQANRQAARLLGRPEGLARDTQARKLFGGTLTAAVQGPGDGQPVRGTAHRPDHGWFPATLQSLGPCGGFARQRRLWLLRDLSDAQELERLRETEERFNASQRFGRIGVWDWNTETNEVFWSEEVFPMFGFTPAEITPTYDLFIAMVHPDDFVALTDSERACLSGTTLHDQEYRVIWRDGSVHWIRETADVLRESDGTPRRMVGVIREVTEEKEAQRQALRIAMLDPLTGLPNRATFLERLEADLGQVDETGVAVPLALAFIDLDDFKPINDTYGHLMGDRVLMTIAKRLSEAVRPQDMVARVGGDEFVALLRGCRDGARARTVAARLLDAVTAPVSIDTVIHRVRASIGISLYPSLVSTGDDLIATADQAMYVAKRAGGDPIRLHGE</sequence>
<dbReference type="SMART" id="SM00086">
    <property type="entry name" value="PAC"/>
    <property type="match status" value="1"/>
</dbReference>
<dbReference type="Pfam" id="PF08447">
    <property type="entry name" value="PAS_3"/>
    <property type="match status" value="1"/>
</dbReference>
<keyword evidence="6" id="KW-1185">Reference proteome</keyword>
<dbReference type="FunFam" id="3.30.70.270:FF:000001">
    <property type="entry name" value="Diguanylate cyclase domain protein"/>
    <property type="match status" value="1"/>
</dbReference>
<dbReference type="InterPro" id="IPR000014">
    <property type="entry name" value="PAS"/>
</dbReference>
<dbReference type="InterPro" id="IPR000700">
    <property type="entry name" value="PAS-assoc_C"/>
</dbReference>
<dbReference type="AlphaFoldDB" id="Q2RWR0"/>
<keyword evidence="1" id="KW-1133">Transmembrane helix</keyword>
<dbReference type="EMBL" id="CP000230">
    <property type="protein sequence ID" value="ABC21435.1"/>
    <property type="molecule type" value="Genomic_DNA"/>
</dbReference>
<dbReference type="PROSITE" id="PS50113">
    <property type="entry name" value="PAC"/>
    <property type="match status" value="1"/>
</dbReference>
<evidence type="ECO:0000259" key="3">
    <source>
        <dbReference type="PROSITE" id="PS50113"/>
    </source>
</evidence>
<keyword evidence="1" id="KW-0812">Transmembrane</keyword>
<dbReference type="SUPFAM" id="SSF55073">
    <property type="entry name" value="Nucleotide cyclase"/>
    <property type="match status" value="1"/>
</dbReference>
<dbReference type="PANTHER" id="PTHR44757">
    <property type="entry name" value="DIGUANYLATE CYCLASE DGCP"/>
    <property type="match status" value="1"/>
</dbReference>
<dbReference type="Proteomes" id="UP000001929">
    <property type="component" value="Chromosome"/>
</dbReference>
<dbReference type="KEGG" id="rru:Rru_A0631"/>
<evidence type="ECO:0000259" key="2">
    <source>
        <dbReference type="PROSITE" id="PS50112"/>
    </source>
</evidence>
<feature type="domain" description="PAS" evidence="2">
    <location>
        <begin position="181"/>
        <end position="228"/>
    </location>
</feature>
<dbReference type="InterPro" id="IPR052155">
    <property type="entry name" value="Biofilm_reg_signaling"/>
</dbReference>
<dbReference type="NCBIfam" id="TIGR00229">
    <property type="entry name" value="sensory_box"/>
    <property type="match status" value="1"/>
</dbReference>
<gene>
    <name evidence="5" type="ordered locus">Rru_A0631</name>
</gene>
<dbReference type="InterPro" id="IPR001610">
    <property type="entry name" value="PAC"/>
</dbReference>
<dbReference type="InterPro" id="IPR013655">
    <property type="entry name" value="PAS_fold_3"/>
</dbReference>
<dbReference type="GO" id="GO:0003824">
    <property type="term" value="F:catalytic activity"/>
    <property type="evidence" value="ECO:0007669"/>
    <property type="project" value="UniProtKB-ARBA"/>
</dbReference>
<dbReference type="eggNOG" id="COG2199">
    <property type="taxonomic scope" value="Bacteria"/>
</dbReference>